<reference evidence="2" key="1">
    <citation type="submission" date="2019-02" db="EMBL/GenBank/DDBJ databases">
        <title>Draft genome of the type strain Pelomonas aquatica CCUG 52575T.</title>
        <authorList>
            <person name="Gomila M."/>
            <person name="Lalucat J."/>
        </authorList>
    </citation>
    <scope>NUCLEOTIDE SEQUENCE</scope>
    <source>
        <strain evidence="2">CCUG 52575</strain>
    </source>
</reference>
<dbReference type="EMBL" id="SGUG01000072">
    <property type="protein sequence ID" value="MDG0865380.1"/>
    <property type="molecule type" value="Genomic_DNA"/>
</dbReference>
<sequence length="151" mass="15713">MNDEPPASARDALIAEALGEVASLLDRVDALVAALDRVASALNEAGASVEAKAAAFDASTAALVDASKRHLVSHVATKTQETIRSAGEAQMLAIREELRALIQSETTAPPRHGSQTEVAQRGANWNWATHVATAICASLITGVLVAYLQSS</sequence>
<feature type="transmembrane region" description="Helical" evidence="1">
    <location>
        <begin position="127"/>
        <end position="148"/>
    </location>
</feature>
<keyword evidence="1" id="KW-0812">Transmembrane</keyword>
<name>A0A9X4R6Z3_9BURK</name>
<keyword evidence="1" id="KW-1133">Transmembrane helix</keyword>
<proteinExistence type="predicted"/>
<evidence type="ECO:0000313" key="2">
    <source>
        <dbReference type="EMBL" id="MDG0865380.1"/>
    </source>
</evidence>
<evidence type="ECO:0000313" key="3">
    <source>
        <dbReference type="Proteomes" id="UP001152766"/>
    </source>
</evidence>
<dbReference type="AlphaFoldDB" id="A0A9X4R6Z3"/>
<evidence type="ECO:0000256" key="1">
    <source>
        <dbReference type="SAM" id="Phobius"/>
    </source>
</evidence>
<organism evidence="2 3">
    <name type="scientific">Pelomonas aquatica</name>
    <dbReference type="NCBI Taxonomy" id="431058"/>
    <lineage>
        <taxon>Bacteria</taxon>
        <taxon>Pseudomonadati</taxon>
        <taxon>Pseudomonadota</taxon>
        <taxon>Betaproteobacteria</taxon>
        <taxon>Burkholderiales</taxon>
        <taxon>Sphaerotilaceae</taxon>
        <taxon>Roseateles</taxon>
    </lineage>
</organism>
<dbReference type="Proteomes" id="UP001152766">
    <property type="component" value="Unassembled WGS sequence"/>
</dbReference>
<protein>
    <submittedName>
        <fullName evidence="2">Uncharacterized protein</fullName>
    </submittedName>
</protein>
<comment type="caution">
    <text evidence="2">The sequence shown here is derived from an EMBL/GenBank/DDBJ whole genome shotgun (WGS) entry which is preliminary data.</text>
</comment>
<keyword evidence="3" id="KW-1185">Reference proteome</keyword>
<gene>
    <name evidence="2" type="ORF">EXJ73_23245</name>
</gene>
<dbReference type="RefSeq" id="WP_268150278.1">
    <property type="nucleotide sequence ID" value="NZ_JAPPUW010000008.1"/>
</dbReference>
<keyword evidence="1" id="KW-0472">Membrane</keyword>
<accession>A0A9X4R6Z3</accession>